<evidence type="ECO:0000313" key="10">
    <source>
        <dbReference type="EMBL" id="KKQ34178.1"/>
    </source>
</evidence>
<sequence>DINEKIVIFADYDCDGIPGAVILHDLFKKINYKNYEIYIPDRQSEGYGLSEEAINEFIKNEVKLLITVDLGITAVKEIANAQANGIDVIVTDHHLPKVNIQYPISNIQYGDKDIDKDKFNLPPAYSILNSKQDDDNYPDKNLCGAGVAFKLVQAFIKKYGEFYNIPAGYEKWLLDLVGIATLSDMVPLVGENRTLAYYGLIVLRKNRRLGLQKLFKKMNIDARNVVEDDITFMVSPRLNAASRMSSPKIAYNLLKTEDEVEANELSDELIRINDERKILVAQIFRGIKKTLEKREKKELIVIGDPSWRVGVLGLIASKLVEEYKCPCFVWGREGGELIKGSCRAFGAMNLVELMQSLPEGSLLGFGGHEMAGGFSVSHEQIHFLEDKLLKAYQTGKRPDLKDVPRSGLEEAVSPNKFDAKLSLRDVTMENYEAIQKLAPFGVGNQKPVFLFENLIINGIKKFGKNKDHLELTLIDPLSFSPCQGGEIRAMQFFKNEESYGVEIIKGKTINLLASFDLNNFGYSKSVRLRIVDIY</sequence>
<dbReference type="AlphaFoldDB" id="A0A0G0GSY9"/>
<dbReference type="PATRIC" id="fig|1618742.3.peg.824"/>
<feature type="coiled-coil region" evidence="6">
    <location>
        <begin position="255"/>
        <end position="282"/>
    </location>
</feature>
<keyword evidence="5 10" id="KW-0269">Exonuclease</keyword>
<accession>A0A0G0GSY9</accession>
<feature type="non-terminal residue" evidence="10">
    <location>
        <position position="1"/>
    </location>
</feature>
<keyword evidence="6" id="KW-0175">Coiled coil</keyword>
<dbReference type="InterPro" id="IPR038763">
    <property type="entry name" value="DHH_sf"/>
</dbReference>
<dbReference type="InterPro" id="IPR001667">
    <property type="entry name" value="DDH_dom"/>
</dbReference>
<dbReference type="GO" id="GO:0003676">
    <property type="term" value="F:nucleic acid binding"/>
    <property type="evidence" value="ECO:0007669"/>
    <property type="project" value="InterPro"/>
</dbReference>
<evidence type="ECO:0000256" key="2">
    <source>
        <dbReference type="ARBA" id="ARBA00019841"/>
    </source>
</evidence>
<dbReference type="Proteomes" id="UP000033876">
    <property type="component" value="Unassembled WGS sequence"/>
</dbReference>
<dbReference type="InterPro" id="IPR041122">
    <property type="entry name" value="RecJ_OB"/>
</dbReference>
<evidence type="ECO:0000259" key="9">
    <source>
        <dbReference type="Pfam" id="PF17768"/>
    </source>
</evidence>
<dbReference type="Gene3D" id="2.40.50.460">
    <property type="match status" value="1"/>
</dbReference>
<dbReference type="EMBL" id="LBTF01000059">
    <property type="protein sequence ID" value="KKQ34178.1"/>
    <property type="molecule type" value="Genomic_DNA"/>
</dbReference>
<dbReference type="GO" id="GO:0006281">
    <property type="term" value="P:DNA repair"/>
    <property type="evidence" value="ECO:0007669"/>
    <property type="project" value="InterPro"/>
</dbReference>
<evidence type="ECO:0000256" key="6">
    <source>
        <dbReference type="SAM" id="Coils"/>
    </source>
</evidence>
<evidence type="ECO:0000256" key="3">
    <source>
        <dbReference type="ARBA" id="ARBA00022722"/>
    </source>
</evidence>
<dbReference type="Pfam" id="PF01368">
    <property type="entry name" value="DHH"/>
    <property type="match status" value="1"/>
</dbReference>
<dbReference type="PANTHER" id="PTHR30255:SF2">
    <property type="entry name" value="SINGLE-STRANDED-DNA-SPECIFIC EXONUCLEASE RECJ"/>
    <property type="match status" value="1"/>
</dbReference>
<dbReference type="Gene3D" id="3.10.310.30">
    <property type="match status" value="1"/>
</dbReference>
<evidence type="ECO:0000256" key="5">
    <source>
        <dbReference type="ARBA" id="ARBA00022839"/>
    </source>
</evidence>
<evidence type="ECO:0000259" key="7">
    <source>
        <dbReference type="Pfam" id="PF01368"/>
    </source>
</evidence>
<evidence type="ECO:0000259" key="8">
    <source>
        <dbReference type="Pfam" id="PF02272"/>
    </source>
</evidence>
<dbReference type="Pfam" id="PF02272">
    <property type="entry name" value="DHHA1"/>
    <property type="match status" value="1"/>
</dbReference>
<gene>
    <name evidence="10" type="ORF">US50_C0059G0011</name>
</gene>
<dbReference type="GO" id="GO:0006310">
    <property type="term" value="P:DNA recombination"/>
    <property type="evidence" value="ECO:0007669"/>
    <property type="project" value="InterPro"/>
</dbReference>
<evidence type="ECO:0000256" key="1">
    <source>
        <dbReference type="ARBA" id="ARBA00005915"/>
    </source>
</evidence>
<name>A0A0G0GSY9_9BACT</name>
<protein>
    <recommendedName>
        <fullName evidence="2">Single-stranded-DNA-specific exonuclease RecJ</fullName>
    </recommendedName>
</protein>
<dbReference type="GO" id="GO:0008409">
    <property type="term" value="F:5'-3' exonuclease activity"/>
    <property type="evidence" value="ECO:0007669"/>
    <property type="project" value="InterPro"/>
</dbReference>
<dbReference type="InterPro" id="IPR004610">
    <property type="entry name" value="RecJ"/>
</dbReference>
<feature type="domain" description="DDH" evidence="7">
    <location>
        <begin position="5"/>
        <end position="179"/>
    </location>
</feature>
<dbReference type="Gene3D" id="3.90.1640.30">
    <property type="match status" value="1"/>
</dbReference>
<dbReference type="SUPFAM" id="SSF64182">
    <property type="entry name" value="DHH phosphoesterases"/>
    <property type="match status" value="1"/>
</dbReference>
<comment type="caution">
    <text evidence="10">The sequence shown here is derived from an EMBL/GenBank/DDBJ whole genome shotgun (WGS) entry which is preliminary data.</text>
</comment>
<evidence type="ECO:0000256" key="4">
    <source>
        <dbReference type="ARBA" id="ARBA00022801"/>
    </source>
</evidence>
<dbReference type="InterPro" id="IPR051673">
    <property type="entry name" value="SSDNA_exonuclease_RecJ"/>
</dbReference>
<dbReference type="Pfam" id="PF17768">
    <property type="entry name" value="RecJ_OB"/>
    <property type="match status" value="1"/>
</dbReference>
<dbReference type="PANTHER" id="PTHR30255">
    <property type="entry name" value="SINGLE-STRANDED-DNA-SPECIFIC EXONUCLEASE RECJ"/>
    <property type="match status" value="1"/>
</dbReference>
<reference evidence="10" key="1">
    <citation type="journal article" date="2015" name="Nature">
        <title>rRNA introns, odd ribosomes, and small enigmatic genomes across a large radiation of phyla.</title>
        <authorList>
            <person name="Brown C.T."/>
            <person name="Hug L.A."/>
            <person name="Thomas B.C."/>
            <person name="Sharon I."/>
            <person name="Castelle C.J."/>
            <person name="Singh A."/>
            <person name="Wilkins M.J."/>
            <person name="Williams K.H."/>
            <person name="Banfield J.F."/>
        </authorList>
    </citation>
    <scope>NUCLEOTIDE SEQUENCE [LARGE SCALE GENOMIC DNA]</scope>
</reference>
<comment type="similarity">
    <text evidence="1">Belongs to the RecJ family.</text>
</comment>
<organism evidence="10">
    <name type="scientific">Candidatus Nomurabacteria bacterium GW2011_GWB1_37_5</name>
    <dbReference type="NCBI Taxonomy" id="1618742"/>
    <lineage>
        <taxon>Bacteria</taxon>
        <taxon>Candidatus Nomuraibacteriota</taxon>
    </lineage>
</organism>
<keyword evidence="4" id="KW-0378">Hydrolase</keyword>
<dbReference type="NCBIfam" id="TIGR00644">
    <property type="entry name" value="recJ"/>
    <property type="match status" value="1"/>
</dbReference>
<feature type="domain" description="RecJ OB" evidence="9">
    <location>
        <begin position="418"/>
        <end position="532"/>
    </location>
</feature>
<feature type="domain" description="DHHA1" evidence="8">
    <location>
        <begin position="301"/>
        <end position="386"/>
    </location>
</feature>
<dbReference type="InterPro" id="IPR003156">
    <property type="entry name" value="DHHA1_dom"/>
</dbReference>
<keyword evidence="3" id="KW-0540">Nuclease</keyword>
<proteinExistence type="inferred from homology"/>